<feature type="transmembrane region" description="Helical" evidence="2">
    <location>
        <begin position="21"/>
        <end position="41"/>
    </location>
</feature>
<proteinExistence type="predicted"/>
<reference evidence="4" key="1">
    <citation type="submission" date="2025-08" db="UniProtKB">
        <authorList>
            <consortium name="RefSeq"/>
        </authorList>
    </citation>
    <scope>IDENTIFICATION</scope>
    <source>
        <strain evidence="4">15112-1751.03</strain>
        <tissue evidence="4">Whole Adult</tissue>
    </source>
</reference>
<dbReference type="GeneID" id="117571517"/>
<keyword evidence="2" id="KW-1133">Transmembrane helix</keyword>
<feature type="compositionally biased region" description="Low complexity" evidence="1">
    <location>
        <begin position="178"/>
        <end position="211"/>
    </location>
</feature>
<feature type="transmembrane region" description="Helical" evidence="2">
    <location>
        <begin position="61"/>
        <end position="81"/>
    </location>
</feature>
<evidence type="ECO:0000256" key="2">
    <source>
        <dbReference type="SAM" id="Phobius"/>
    </source>
</evidence>
<feature type="compositionally biased region" description="Basic residues" evidence="1">
    <location>
        <begin position="212"/>
        <end position="221"/>
    </location>
</feature>
<keyword evidence="2" id="KW-0812">Transmembrane</keyword>
<name>A0A6P8XBT8_DROAB</name>
<keyword evidence="2" id="KW-0472">Membrane</keyword>
<sequence>MSDLPITQMIFQPVWKQAPESFLANALFQLTSFIYSPYALAEIKLKSEVDEPNAFGFEFSWLVKLCIAAALLGPIPIYIMWLKRKAKSKTSTYIELDVIPDRPPETLVENPATEVSLAAVDQLHELRGQGEEQEANLPSTSDRQQQQKPVAIARKKISIERETQTQYGSKRRKLNSMQRQQRTAQTQTQSPPLAQFQAQSQSQVQTPVVTLRKPKNHSHPV</sequence>
<dbReference type="AlphaFoldDB" id="A0A6P8XBT8"/>
<dbReference type="RefSeq" id="XP_034109583.1">
    <property type="nucleotide sequence ID" value="XM_034253692.2"/>
</dbReference>
<evidence type="ECO:0000313" key="3">
    <source>
        <dbReference type="Proteomes" id="UP000515160"/>
    </source>
</evidence>
<feature type="region of interest" description="Disordered" evidence="1">
    <location>
        <begin position="129"/>
        <end position="221"/>
    </location>
</feature>
<evidence type="ECO:0000313" key="4">
    <source>
        <dbReference type="RefSeq" id="XP_034109583.1"/>
    </source>
</evidence>
<keyword evidence="3" id="KW-1185">Reference proteome</keyword>
<gene>
    <name evidence="4" type="primary">LOC117571517</name>
</gene>
<dbReference type="Proteomes" id="UP000515160">
    <property type="component" value="Chromosome X"/>
</dbReference>
<accession>A0A6P8XBT8</accession>
<protein>
    <submittedName>
        <fullName evidence="4">Uncharacterized protein LOC117571517 isoform X1</fullName>
    </submittedName>
</protein>
<evidence type="ECO:0000256" key="1">
    <source>
        <dbReference type="SAM" id="MobiDB-lite"/>
    </source>
</evidence>
<organism evidence="3 4">
    <name type="scientific">Drosophila albomicans</name>
    <name type="common">Fruit fly</name>
    <dbReference type="NCBI Taxonomy" id="7291"/>
    <lineage>
        <taxon>Eukaryota</taxon>
        <taxon>Metazoa</taxon>
        <taxon>Ecdysozoa</taxon>
        <taxon>Arthropoda</taxon>
        <taxon>Hexapoda</taxon>
        <taxon>Insecta</taxon>
        <taxon>Pterygota</taxon>
        <taxon>Neoptera</taxon>
        <taxon>Endopterygota</taxon>
        <taxon>Diptera</taxon>
        <taxon>Brachycera</taxon>
        <taxon>Muscomorpha</taxon>
        <taxon>Ephydroidea</taxon>
        <taxon>Drosophilidae</taxon>
        <taxon>Drosophila</taxon>
    </lineage>
</organism>
<feature type="compositionally biased region" description="Polar residues" evidence="1">
    <location>
        <begin position="136"/>
        <end position="148"/>
    </location>
</feature>